<comment type="caution">
    <text evidence="1">The sequence shown here is derived from an EMBL/GenBank/DDBJ whole genome shotgun (WGS) entry which is preliminary data.</text>
</comment>
<evidence type="ECO:0000313" key="2">
    <source>
        <dbReference type="Proteomes" id="UP001172386"/>
    </source>
</evidence>
<proteinExistence type="predicted"/>
<protein>
    <submittedName>
        <fullName evidence="1">Rho guanine nucleotide exchange factor</fullName>
    </submittedName>
</protein>
<gene>
    <name evidence="1" type="primary">TUS1</name>
    <name evidence="1" type="ORF">H2198_008464</name>
</gene>
<sequence length="1711" mass="188710">MSNYPNGQPYYASNAYGGQYPNTSYTISNNGQQGLNRRSSFDAGDDTSMFDQAQHPSQTSQYYHYGQPQQSQGQMYRAPSNSAQSNLPYRTASQQQLGGYQHQTQASAASHTSYVPAQYSSQGSYNPQAYVGQGGTYTTGGYQSSYQPYVPAAYSDQQVNRTASMYNAYTSSPQHGYDSASALSPRPHLPNSPAQSYPSDASHGHSGYLSMPSPPAPAPPPHQESARHYSHSFAGSHDAYGTQYGYNDHLSSHTSDVNRNHSSASRTSNVSFSYTDPSQPSSTDPPSRNPSHHSAQAGTTIERHPQGRTLPGLPSESESDTDYHGPSSNTVTGYDDLMHSLDAAIGTSSQPRAPHNINVQNDPLFAPASPQFALSPDERPTHNGIMSTGETTINYGAFANDSDAEAAAGLAAMQAADEQEAVEEARRRSGHIQSGLTDPRSSDRERSDDSDYAGYGDLSLAGGGYAGTMHYGNEPFVSATGGMYEQNDRLNPRMSSMRSSGVSSDGRTSQISGYSMEVTQPFPTLPPEPARVDAGGTGGLTEPSPYASRRLSYENGDEAHLGAESDASEHDAIPDLFFHPGMSPNRPLPPPPSMSDSAIRNSQHLSAQAASMQHRYSSYDQLPRLYPTAPDAYQQDALSPSMVPRSTSLASNRSQARTEQPMRSKTDADKARLLKQKQAGGLLQDGYESITPKTDMGTPLDLPTIPKKKLDPSKISAETFKKCSEPWAISSVFAWIKSLTDEETDLKENTLTEAITALFLHKVPTMSTLDAESLGQQFIEDMLKSKVLVKDEEWVKYAPGSMSGVMYQLTGFGCYSSKLHIPTENTMGRCYSFHCMRTVKKAELNIPTSPPESIPWPVYHNLTKEVFMSRGQKEFDRQCNLREIIETEDSFLFGLDLVRKMYRDQLAKANPSIVSSKRLPVFLKDVFGLVEKIKKVNEEYLAPQLKYREKEQGPWVLGFSDIFREFIRRARPIYVDFAARYPKADELIRDEEKKNPAFATFLAERQKQNVSRLGWDSYMKSPITRLQRYILQLETVMKLSIQQNDEKTNLAFAIDELKAAAHEADVRVNEVNKQLALTALEKKIRLRKHPGDEVDLALNHLGRAIILRGDLQRLGGKGVSWVPTHAILLDHYLVLTKPVRDPHGNEIYDASKPPIPMGLIQLESTNDPAVMKSSMRGVTAVSGGAAGRAGQSPDPRLARTTSSQSGGAPLVHTPTGLSGGSGGPGSVAGVTIMDQDSKEDRILYPFRVKHLGRTEVYTLYALSADKRQEWCEAIISAKTQHAEALYAQHAEPFRLRVLADTAFGTEFTATTQRRIVIEGTPLDRAVREVEKRYAGQGRPAPVCRTAIHCATVFQQPQGRVMCAIGTDSGVYISEYQNPRGWIRSIQMNRVTQVAVLEEFNLLILLSDKQLIAYHLDVVCPPNGPPVPQADSSVRKAPQKLSGSKDVGFFLAGKQKDRLLVFYQKRDGINSIFKVLEPVLQKSATSRSRWLGTSSRRGQTEFFREYDEFYIPAETYGLNMFHSSLAVATKKGMEVLTLDKKITWGVPNLETDNQETRSHLALIRERLKDLRPLGMFRLSDAEFLVAFTECAVYVNKLGDISRSVTMEFVGRANNACLYYPYLILFNDDFVEIRDAQNGRMKQVIAGRDIRMLDDGGNAAPSSGQTGASLGGGANGLGVQGYNQAPKTVKLSMQHPEYERNYIVVELLLAEQR</sequence>
<dbReference type="Proteomes" id="UP001172386">
    <property type="component" value="Unassembled WGS sequence"/>
</dbReference>
<accession>A0ACC2ZXA6</accession>
<keyword evidence="2" id="KW-1185">Reference proteome</keyword>
<evidence type="ECO:0000313" key="1">
    <source>
        <dbReference type="EMBL" id="KAJ9652289.1"/>
    </source>
</evidence>
<organism evidence="1 2">
    <name type="scientific">Neophaeococcomyces mojaviensis</name>
    <dbReference type="NCBI Taxonomy" id="3383035"/>
    <lineage>
        <taxon>Eukaryota</taxon>
        <taxon>Fungi</taxon>
        <taxon>Dikarya</taxon>
        <taxon>Ascomycota</taxon>
        <taxon>Pezizomycotina</taxon>
        <taxon>Eurotiomycetes</taxon>
        <taxon>Chaetothyriomycetidae</taxon>
        <taxon>Chaetothyriales</taxon>
        <taxon>Chaetothyriales incertae sedis</taxon>
        <taxon>Neophaeococcomyces</taxon>
    </lineage>
</organism>
<dbReference type="EMBL" id="JAPDRQ010000206">
    <property type="protein sequence ID" value="KAJ9652289.1"/>
    <property type="molecule type" value="Genomic_DNA"/>
</dbReference>
<name>A0ACC2ZXA6_9EURO</name>
<reference evidence="1" key="1">
    <citation type="submission" date="2022-10" db="EMBL/GenBank/DDBJ databases">
        <title>Culturing micro-colonial fungi from biological soil crusts in the Mojave desert and describing Neophaeococcomyces mojavensis, and introducing the new genera and species Taxawa tesnikishii.</title>
        <authorList>
            <person name="Kurbessoian T."/>
            <person name="Stajich J.E."/>
        </authorList>
    </citation>
    <scope>NUCLEOTIDE SEQUENCE</scope>
    <source>
        <strain evidence="1">JES_112</strain>
    </source>
</reference>